<dbReference type="OrthoDB" id="1939536at2"/>
<evidence type="ECO:0000313" key="3">
    <source>
        <dbReference type="Proteomes" id="UP000190105"/>
    </source>
</evidence>
<keyword evidence="3" id="KW-1185">Reference proteome</keyword>
<feature type="region of interest" description="Disordered" evidence="1">
    <location>
        <begin position="479"/>
        <end position="575"/>
    </location>
</feature>
<sequence length="575" mass="63891">MASKFMRIKKLVIPTLTLIILVSQLSGCAVMSSNEMVDMINQGRSITIELPKPAYDIVIKGQQQEDIEWVQLDQLKTFNQGFRQGVDEVFNINIVTENGINGKSGCLYVDEAGDRNGNTTLEDALRNKVFVTKYWQDADVKTKLVKLAKEVYTDVDGNDTYAILGAINAYYNLMPNAENPSSFNPTQSLTREDFYTLAFKTEEGVRDINVDKRFADAVGGETKFTKFAQEVDEYGFLSVSNRSLDANSYKGSISRAEAVYMMVNKHFPEELAKVTGKEQAFKDTKNAGDLALKVGFKYKDKETKEILGKDRWQAYTLAYMIQNPDKGLQDELYKAMVVAKQAGLISGDESRWDEPISKAEAIQLVINTHLAKNNLYGYLSKVEYGKNDLSKFTVESEDPYKVIGVDEEGMKYGKDWVQVPKEQFKLDPNTKLENGLTLAQAKQVIEKVRADAKAKGASDKEIKEWLEYVAKDMGTTLETLEALPDTPVNKSNTESSTKTSSGSTKPSSGKTSGSSSSSGKTSGGSSSGSSSSGSNWREDYEKLPDWQKEFYGDPDEEMDFSVPDSVKDPFEGANN</sequence>
<proteinExistence type="predicted"/>
<accession>A0A1T4Y9W3</accession>
<name>A0A1T4Y9W3_9CLOT</name>
<reference evidence="3" key="1">
    <citation type="submission" date="2017-02" db="EMBL/GenBank/DDBJ databases">
        <authorList>
            <person name="Varghese N."/>
            <person name="Submissions S."/>
        </authorList>
    </citation>
    <scope>NUCLEOTIDE SEQUENCE [LARGE SCALE GENOMIC DNA]</scope>
    <source>
        <strain evidence="3">USBA 833</strain>
    </source>
</reference>
<dbReference type="RefSeq" id="WP_078697586.1">
    <property type="nucleotide sequence ID" value="NZ_FUYH01000030.1"/>
</dbReference>
<feature type="compositionally biased region" description="Basic and acidic residues" evidence="1">
    <location>
        <begin position="565"/>
        <end position="575"/>
    </location>
</feature>
<organism evidence="2 3">
    <name type="scientific">Caloramator quimbayensis</name>
    <dbReference type="NCBI Taxonomy" id="1147123"/>
    <lineage>
        <taxon>Bacteria</taxon>
        <taxon>Bacillati</taxon>
        <taxon>Bacillota</taxon>
        <taxon>Clostridia</taxon>
        <taxon>Eubacteriales</taxon>
        <taxon>Clostridiaceae</taxon>
        <taxon>Caloramator</taxon>
    </lineage>
</organism>
<dbReference type="Proteomes" id="UP000190105">
    <property type="component" value="Unassembled WGS sequence"/>
</dbReference>
<evidence type="ECO:0000313" key="2">
    <source>
        <dbReference type="EMBL" id="SKA98607.1"/>
    </source>
</evidence>
<feature type="compositionally biased region" description="Basic and acidic residues" evidence="1">
    <location>
        <begin position="536"/>
        <end position="551"/>
    </location>
</feature>
<dbReference type="STRING" id="1147123.SAMN05443428_13016"/>
<protein>
    <submittedName>
        <fullName evidence="2">Uncharacterized protein</fullName>
    </submittedName>
</protein>
<feature type="compositionally biased region" description="Low complexity" evidence="1">
    <location>
        <begin position="495"/>
        <end position="520"/>
    </location>
</feature>
<evidence type="ECO:0000256" key="1">
    <source>
        <dbReference type="SAM" id="MobiDB-lite"/>
    </source>
</evidence>
<dbReference type="AlphaFoldDB" id="A0A1T4Y9W3"/>
<gene>
    <name evidence="2" type="ORF">SAMN05443428_13016</name>
</gene>
<dbReference type="EMBL" id="FUYH01000030">
    <property type="protein sequence ID" value="SKA98607.1"/>
    <property type="molecule type" value="Genomic_DNA"/>
</dbReference>